<feature type="region of interest" description="Disordered" evidence="5">
    <location>
        <begin position="1093"/>
        <end position="1145"/>
    </location>
</feature>
<dbReference type="SUPFAM" id="SSF48403">
    <property type="entry name" value="Ankyrin repeat"/>
    <property type="match status" value="1"/>
</dbReference>
<dbReference type="OrthoDB" id="6282505at2759"/>
<proteinExistence type="predicted"/>
<feature type="compositionally biased region" description="Low complexity" evidence="5">
    <location>
        <begin position="1044"/>
        <end position="1054"/>
    </location>
</feature>
<dbReference type="Proteomes" id="UP000274504">
    <property type="component" value="Unassembled WGS sequence"/>
</dbReference>
<dbReference type="PANTHER" id="PTHR23206">
    <property type="entry name" value="MASK PROTEIN"/>
    <property type="match status" value="1"/>
</dbReference>
<organism evidence="8">
    <name type="scientific">Hymenolepis diminuta</name>
    <name type="common">Rat tapeworm</name>
    <dbReference type="NCBI Taxonomy" id="6216"/>
    <lineage>
        <taxon>Eukaryota</taxon>
        <taxon>Metazoa</taxon>
        <taxon>Spiralia</taxon>
        <taxon>Lophotrochozoa</taxon>
        <taxon>Platyhelminthes</taxon>
        <taxon>Cestoda</taxon>
        <taxon>Eucestoda</taxon>
        <taxon>Cyclophyllidea</taxon>
        <taxon>Hymenolepididae</taxon>
        <taxon>Hymenolepis</taxon>
    </lineage>
</organism>
<evidence type="ECO:0000313" key="7">
    <source>
        <dbReference type="Proteomes" id="UP000274504"/>
    </source>
</evidence>
<accession>A0A158QD35</accession>
<evidence type="ECO:0000313" key="8">
    <source>
        <dbReference type="WBParaSite" id="HDID_0000235601-mRNA-1"/>
    </source>
</evidence>
<name>A0A158QD35_HYMDI</name>
<feature type="region of interest" description="Disordered" evidence="5">
    <location>
        <begin position="1044"/>
        <end position="1079"/>
    </location>
</feature>
<feature type="compositionally biased region" description="Basic and acidic residues" evidence="5">
    <location>
        <begin position="258"/>
        <end position="295"/>
    </location>
</feature>
<feature type="repeat" description="ANK" evidence="3">
    <location>
        <begin position="72"/>
        <end position="104"/>
    </location>
</feature>
<dbReference type="PANTHER" id="PTHR23206:SF7">
    <property type="entry name" value="PROTEIN KINASE DOMAIN-CONTAINING PROTEIN"/>
    <property type="match status" value="1"/>
</dbReference>
<dbReference type="AlphaFoldDB" id="A0A158QD35"/>
<feature type="coiled-coil region" evidence="4">
    <location>
        <begin position="471"/>
        <end position="498"/>
    </location>
</feature>
<gene>
    <name evidence="6" type="ORF">HDID_LOCUS2357</name>
</gene>
<dbReference type="InterPro" id="IPR051631">
    <property type="entry name" value="Ankyrin-KH/SAM_domain"/>
</dbReference>
<feature type="compositionally biased region" description="Basic residues" evidence="5">
    <location>
        <begin position="247"/>
        <end position="257"/>
    </location>
</feature>
<feature type="repeat" description="ANK" evidence="3">
    <location>
        <begin position="138"/>
        <end position="170"/>
    </location>
</feature>
<dbReference type="Pfam" id="PF12796">
    <property type="entry name" value="Ank_2"/>
    <property type="match status" value="1"/>
</dbReference>
<dbReference type="InterPro" id="IPR036770">
    <property type="entry name" value="Ankyrin_rpt-contain_sf"/>
</dbReference>
<dbReference type="Pfam" id="PF13637">
    <property type="entry name" value="Ank_4"/>
    <property type="match status" value="1"/>
</dbReference>
<dbReference type="Gene3D" id="1.25.40.20">
    <property type="entry name" value="Ankyrin repeat-containing domain"/>
    <property type="match status" value="2"/>
</dbReference>
<feature type="compositionally biased region" description="Polar residues" evidence="5">
    <location>
        <begin position="235"/>
        <end position="245"/>
    </location>
</feature>
<dbReference type="PROSITE" id="PS50297">
    <property type="entry name" value="ANK_REP_REGION"/>
    <property type="match status" value="4"/>
</dbReference>
<dbReference type="EMBL" id="UYSG01000567">
    <property type="protein sequence ID" value="VDL19818.1"/>
    <property type="molecule type" value="Genomic_DNA"/>
</dbReference>
<evidence type="ECO:0000313" key="6">
    <source>
        <dbReference type="EMBL" id="VDL19818.1"/>
    </source>
</evidence>
<feature type="repeat" description="ANK" evidence="3">
    <location>
        <begin position="105"/>
        <end position="137"/>
    </location>
</feature>
<reference evidence="8" key="1">
    <citation type="submission" date="2016-04" db="UniProtKB">
        <authorList>
            <consortium name="WormBaseParasite"/>
        </authorList>
    </citation>
    <scope>IDENTIFICATION</scope>
</reference>
<evidence type="ECO:0000256" key="2">
    <source>
        <dbReference type="ARBA" id="ARBA00023043"/>
    </source>
</evidence>
<feature type="repeat" description="ANK" evidence="3">
    <location>
        <begin position="171"/>
        <end position="203"/>
    </location>
</feature>
<keyword evidence="1" id="KW-0677">Repeat</keyword>
<evidence type="ECO:0000256" key="4">
    <source>
        <dbReference type="SAM" id="Coils"/>
    </source>
</evidence>
<reference evidence="6 7" key="2">
    <citation type="submission" date="2018-11" db="EMBL/GenBank/DDBJ databases">
        <authorList>
            <consortium name="Pathogen Informatics"/>
        </authorList>
    </citation>
    <scope>NUCLEOTIDE SEQUENCE [LARGE SCALE GENOMIC DNA]</scope>
</reference>
<feature type="coiled-coil region" evidence="4">
    <location>
        <begin position="1001"/>
        <end position="1028"/>
    </location>
</feature>
<dbReference type="GO" id="GO:0005737">
    <property type="term" value="C:cytoplasm"/>
    <property type="evidence" value="ECO:0007669"/>
    <property type="project" value="TreeGrafter"/>
</dbReference>
<protein>
    <submittedName>
        <fullName evidence="8">ANK_REP_REGION domain-containing protein</fullName>
    </submittedName>
</protein>
<evidence type="ECO:0000256" key="5">
    <source>
        <dbReference type="SAM" id="MobiDB-lite"/>
    </source>
</evidence>
<dbReference type="SMART" id="SM00248">
    <property type="entry name" value="ANK"/>
    <property type="match status" value="4"/>
</dbReference>
<sequence>MRKFLKRFNSSSRESLNRDSDLKSCEDLNLVGSTDSDIRERDLTKLGKAIWNGDMTAFERNLTNDQITPNKYLRTPLHLACMKGNLEMVKRLLDNNANVNSIDVNGQTPLVVAIHCGHLGCINHLIQHGADLNIRDKCGNAPIHQAVKKGGLDIIKLLLRNCVNINACNNDGSTSLHIAVERNSISLSRYLIKEGADINCVDEKGRYVRFTAAQIAKSAQNFHCYELLTNRALGLTSSSSKSPNQKKGTKRSRKRKKDLLDVKEVNVFEGKGDEDGNEEINKESKDEVENSKESDCQNPWDSTDGGDQPEISSKQTVDENLQDSLWDSDVDMSHVAKEANEFSVSSITQVSETSGQNFSLMEDLTKSPKMLAQDPIPLSPPKRTHSPIKVSFSFNKHSVPSQTSISKNDPKEMEFIQEQLMESLKVLDREESSHRELEMELNGARQQLLTSSVVHREGSSSQNISEPIFKFEQLRNELDEEKNQRLRLEGIYKSMKNQLSEKDEELFRIHSVCQDMDVELQLVKMELKESESVKAKMKVEYEESIRSLKERSTKITLDRSSSPIAKFWDDSKIQCEKGIQSTDDNSRISRQIANAKMELSCIRNDLINTKVTVQFDIREIQSNLSRLQNTILDQMSSYSNKSTVENERLKNINRDLELLNERKNAVYEAKLVVMQDRLNALQNIANKKEELEKQLELQDTTSALNRERENVKSLEISAAQDDVKLKQMSYEIEESRKRVKDASERISCLFKHLKSLEQSIHAVYTYLDGIIRKTYDERDIQSKSLPVEEVSKMKELLGILDFVQKSAKNTMAEITSSIPELNSVEEVNVQRNERLLQRIGFSPDYDHIRNIEEYLIERILQLKSSESSNPQLSKPQNSESVRVTVDRDIRDISTVRVGTPQHDNEDNQNCINLHPSGQDLMMNARHHEYAELEQLREENKSLRKKINLMKKKEKSPCECVGAVQSSDTSETEWEKERKRNSSKNSCRCRRDLRNAGDLLTRERLQLRIRELEAERSRILIEKQILEEDALAEHRLADKLLSQSFQRRSSRHLSQNHASARRRSKYGGSTTESPYASEGPLEIFCNRQKVGKSRSKAVKKSDSDTDDESISDRLDSRPAIRPNTNVGSKETWTDKVPSRDFAGTKSHNSASVTSLLLQKARMNLQAVERNLQTTSTASGVNSPEYLKYLKKKYLI</sequence>
<evidence type="ECO:0000256" key="3">
    <source>
        <dbReference type="PROSITE-ProRule" id="PRU00023"/>
    </source>
</evidence>
<keyword evidence="2 3" id="KW-0040">ANK repeat</keyword>
<dbReference type="GO" id="GO:0045087">
    <property type="term" value="P:innate immune response"/>
    <property type="evidence" value="ECO:0007669"/>
    <property type="project" value="TreeGrafter"/>
</dbReference>
<keyword evidence="4" id="KW-0175">Coiled coil</keyword>
<feature type="coiled-coil region" evidence="4">
    <location>
        <begin position="925"/>
        <end position="952"/>
    </location>
</feature>
<dbReference type="WBParaSite" id="HDID_0000235601-mRNA-1">
    <property type="protein sequence ID" value="HDID_0000235601-mRNA-1"/>
    <property type="gene ID" value="HDID_0000235601"/>
</dbReference>
<feature type="region of interest" description="Disordered" evidence="5">
    <location>
        <begin position="235"/>
        <end position="313"/>
    </location>
</feature>
<feature type="coiled-coil region" evidence="4">
    <location>
        <begin position="642"/>
        <end position="745"/>
    </location>
</feature>
<dbReference type="PROSITE" id="PS50088">
    <property type="entry name" value="ANK_REPEAT"/>
    <property type="match status" value="4"/>
</dbReference>
<dbReference type="STRING" id="6216.A0A158QD35"/>
<dbReference type="InterPro" id="IPR002110">
    <property type="entry name" value="Ankyrin_rpt"/>
</dbReference>
<evidence type="ECO:0000256" key="1">
    <source>
        <dbReference type="ARBA" id="ARBA00022737"/>
    </source>
</evidence>